<accession>F8H811</accession>
<name>F8H811_STUS2</name>
<dbReference type="Proteomes" id="UP000008932">
    <property type="component" value="Chromosome"/>
</dbReference>
<sequence length="49" mass="5221">MDIKTMLQPQAAECLQAWHAMIAQRDLSGLPELLHPPGGVPLADGSQAL</sequence>
<reference key="2">
    <citation type="submission" date="2011-06" db="EMBL/GenBank/DDBJ databases">
        <title>Complete Genome Sequence of Pseudomonas stutzeri Strain CGMCC 1.1803.</title>
        <authorList>
            <person name="Yan Y."/>
            <person name="Chen M."/>
            <person name="Lu W."/>
            <person name="Zhang W."/>
            <person name="Ping S."/>
            <person name="Lin M."/>
        </authorList>
    </citation>
    <scope>NUCLEOTIDE SEQUENCE</scope>
    <source>
        <strain>ATCC 17588</strain>
    </source>
</reference>
<proteinExistence type="predicted"/>
<reference evidence="2" key="3">
    <citation type="submission" date="2011-06" db="EMBL/GenBank/DDBJ databases">
        <title>Complete genome sequence of Pseudomonas stutzeri strain CGMCC 1.1803.</title>
        <authorList>
            <person name="Yan Y."/>
            <person name="Chen M."/>
            <person name="Lu W."/>
            <person name="Zhang W."/>
            <person name="Ping S."/>
            <person name="Lin M."/>
        </authorList>
    </citation>
    <scope>NUCLEOTIDE SEQUENCE [LARGE SCALE GENOMIC DNA]</scope>
    <source>
        <strain evidence="2">ATCC 17588 / DSM 5190 / CCUG 11256 / JCM 5965 / LMG 11199 / NCIMB 11358 / Stanier 221</strain>
    </source>
</reference>
<protein>
    <submittedName>
        <fullName evidence="1">Uncharacterized protein</fullName>
    </submittedName>
</protein>
<dbReference type="HOGENOM" id="CLU_3139853_0_0_6"/>
<dbReference type="AlphaFoldDB" id="F8H811"/>
<dbReference type="EMBL" id="CP002881">
    <property type="protein sequence ID" value="AEJ04991.1"/>
    <property type="molecule type" value="Genomic_DNA"/>
</dbReference>
<reference evidence="1 2" key="1">
    <citation type="journal article" date="2011" name="J. Bacteriol.">
        <title>Complete Genome Sequence of the Type Strain Pseudomonas stutzeri CGMCC 1.1803.</title>
        <authorList>
            <person name="Chen M."/>
            <person name="Yan Y."/>
            <person name="Zhang W."/>
            <person name="Lu W."/>
            <person name="Wang J."/>
            <person name="Ping S."/>
            <person name="Lin M."/>
        </authorList>
    </citation>
    <scope>NUCLEOTIDE SEQUENCE [LARGE SCALE GENOMIC DNA]</scope>
    <source>
        <strain evidence="2">ATCC 17588 / DSM 5190 / CCUG 11256 / JCM 5965 / LMG 11199 / NCIMB 11358 / Stanier 221</strain>
    </source>
</reference>
<organism evidence="1 2">
    <name type="scientific">Stutzerimonas stutzeri (strain ATCC 17588 / DSM 5190 / CCUG 11256 / JCM 5965 / LMG 11199 / NBRC 14165 / NCIMB 11358 / Stanier 221)</name>
    <name type="common">Pseudomonas stutzeri</name>
    <dbReference type="NCBI Taxonomy" id="96563"/>
    <lineage>
        <taxon>Bacteria</taxon>
        <taxon>Pseudomonadati</taxon>
        <taxon>Pseudomonadota</taxon>
        <taxon>Gammaproteobacteria</taxon>
        <taxon>Pseudomonadales</taxon>
        <taxon>Pseudomonadaceae</taxon>
        <taxon>Stutzerimonas</taxon>
    </lineage>
</organism>
<evidence type="ECO:0000313" key="2">
    <source>
        <dbReference type="Proteomes" id="UP000008932"/>
    </source>
</evidence>
<evidence type="ECO:0000313" key="1">
    <source>
        <dbReference type="EMBL" id="AEJ04991.1"/>
    </source>
</evidence>
<gene>
    <name evidence="1" type="ordered locus">PSTAB_1710</name>
</gene>
<dbReference type="KEGG" id="psz:PSTAB_1710"/>